<accession>A0A7J8Y7C1</accession>
<comment type="caution">
    <text evidence="1">The sequence shown here is derived from an EMBL/GenBank/DDBJ whole genome shotgun (WGS) entry which is preliminary data.</text>
</comment>
<organism evidence="1 2">
    <name type="scientific">Gossypium aridum</name>
    <name type="common">American cotton</name>
    <name type="synonym">Erioxylum aridum</name>
    <dbReference type="NCBI Taxonomy" id="34290"/>
    <lineage>
        <taxon>Eukaryota</taxon>
        <taxon>Viridiplantae</taxon>
        <taxon>Streptophyta</taxon>
        <taxon>Embryophyta</taxon>
        <taxon>Tracheophyta</taxon>
        <taxon>Spermatophyta</taxon>
        <taxon>Magnoliopsida</taxon>
        <taxon>eudicotyledons</taxon>
        <taxon>Gunneridae</taxon>
        <taxon>Pentapetalae</taxon>
        <taxon>rosids</taxon>
        <taxon>malvids</taxon>
        <taxon>Malvales</taxon>
        <taxon>Malvaceae</taxon>
        <taxon>Malvoideae</taxon>
        <taxon>Gossypium</taxon>
    </lineage>
</organism>
<sequence length="29" mass="3189">MAGERALFKFLKPGQRLQPADVQAAAMWG</sequence>
<name>A0A7J8Y7C1_GOSAI</name>
<protein>
    <submittedName>
        <fullName evidence="1">Uncharacterized protein</fullName>
    </submittedName>
</protein>
<dbReference type="AlphaFoldDB" id="A0A7J8Y7C1"/>
<gene>
    <name evidence="1" type="ORF">Goari_005204</name>
</gene>
<dbReference type="EMBL" id="JABFAA010000010">
    <property type="protein sequence ID" value="MBA0694944.1"/>
    <property type="molecule type" value="Genomic_DNA"/>
</dbReference>
<evidence type="ECO:0000313" key="2">
    <source>
        <dbReference type="Proteomes" id="UP000593577"/>
    </source>
</evidence>
<reference evidence="1 2" key="1">
    <citation type="journal article" date="2019" name="Genome Biol. Evol.">
        <title>Insights into the evolution of the New World diploid cottons (Gossypium, subgenus Houzingenia) based on genome sequencing.</title>
        <authorList>
            <person name="Grover C.E."/>
            <person name="Arick M.A. 2nd"/>
            <person name="Thrash A."/>
            <person name="Conover J.L."/>
            <person name="Sanders W.S."/>
            <person name="Peterson D.G."/>
            <person name="Frelichowski J.E."/>
            <person name="Scheffler J.A."/>
            <person name="Scheffler B.E."/>
            <person name="Wendel J.F."/>
        </authorList>
    </citation>
    <scope>NUCLEOTIDE SEQUENCE [LARGE SCALE GENOMIC DNA]</scope>
    <source>
        <strain evidence="1">185</strain>
        <tissue evidence="1">Leaf</tissue>
    </source>
</reference>
<feature type="non-terminal residue" evidence="1">
    <location>
        <position position="29"/>
    </location>
</feature>
<evidence type="ECO:0000313" key="1">
    <source>
        <dbReference type="EMBL" id="MBA0694944.1"/>
    </source>
</evidence>
<proteinExistence type="predicted"/>
<keyword evidence="2" id="KW-1185">Reference proteome</keyword>
<dbReference type="Proteomes" id="UP000593577">
    <property type="component" value="Unassembled WGS sequence"/>
</dbReference>